<protein>
    <submittedName>
        <fullName evidence="2">Uncharacterized protein</fullName>
    </submittedName>
</protein>
<sequence>MPRKLHPQPAETHRPKGRGKESRSGNFYFKGRVLGPKISSLTRKEEKNSKLLLIPQERTVGSLGACRKEELGRRRR</sequence>
<evidence type="ECO:0000256" key="1">
    <source>
        <dbReference type="SAM" id="MobiDB-lite"/>
    </source>
</evidence>
<gene>
    <name evidence="2" type="ORF">SLEP1_g3791</name>
</gene>
<comment type="caution">
    <text evidence="2">The sequence shown here is derived from an EMBL/GenBank/DDBJ whole genome shotgun (WGS) entry which is preliminary data.</text>
</comment>
<accession>A0AAV5HSE2</accession>
<organism evidence="2 3">
    <name type="scientific">Rubroshorea leprosula</name>
    <dbReference type="NCBI Taxonomy" id="152421"/>
    <lineage>
        <taxon>Eukaryota</taxon>
        <taxon>Viridiplantae</taxon>
        <taxon>Streptophyta</taxon>
        <taxon>Embryophyta</taxon>
        <taxon>Tracheophyta</taxon>
        <taxon>Spermatophyta</taxon>
        <taxon>Magnoliopsida</taxon>
        <taxon>eudicotyledons</taxon>
        <taxon>Gunneridae</taxon>
        <taxon>Pentapetalae</taxon>
        <taxon>rosids</taxon>
        <taxon>malvids</taxon>
        <taxon>Malvales</taxon>
        <taxon>Dipterocarpaceae</taxon>
        <taxon>Rubroshorea</taxon>
    </lineage>
</organism>
<keyword evidence="3" id="KW-1185">Reference proteome</keyword>
<dbReference type="EMBL" id="BPVZ01000003">
    <property type="protein sequence ID" value="GKU89685.1"/>
    <property type="molecule type" value="Genomic_DNA"/>
</dbReference>
<feature type="compositionally biased region" description="Basic and acidic residues" evidence="1">
    <location>
        <begin position="11"/>
        <end position="23"/>
    </location>
</feature>
<feature type="region of interest" description="Disordered" evidence="1">
    <location>
        <begin position="1"/>
        <end position="27"/>
    </location>
</feature>
<proteinExistence type="predicted"/>
<evidence type="ECO:0000313" key="3">
    <source>
        <dbReference type="Proteomes" id="UP001054252"/>
    </source>
</evidence>
<dbReference type="AlphaFoldDB" id="A0AAV5HSE2"/>
<evidence type="ECO:0000313" key="2">
    <source>
        <dbReference type="EMBL" id="GKU89685.1"/>
    </source>
</evidence>
<name>A0AAV5HSE2_9ROSI</name>
<dbReference type="Proteomes" id="UP001054252">
    <property type="component" value="Unassembled WGS sequence"/>
</dbReference>
<reference evidence="2 3" key="1">
    <citation type="journal article" date="2021" name="Commun. Biol.">
        <title>The genome of Shorea leprosula (Dipterocarpaceae) highlights the ecological relevance of drought in aseasonal tropical rainforests.</title>
        <authorList>
            <person name="Ng K.K.S."/>
            <person name="Kobayashi M.J."/>
            <person name="Fawcett J.A."/>
            <person name="Hatakeyama M."/>
            <person name="Paape T."/>
            <person name="Ng C.H."/>
            <person name="Ang C.C."/>
            <person name="Tnah L.H."/>
            <person name="Lee C.T."/>
            <person name="Nishiyama T."/>
            <person name="Sese J."/>
            <person name="O'Brien M.J."/>
            <person name="Copetti D."/>
            <person name="Mohd Noor M.I."/>
            <person name="Ong R.C."/>
            <person name="Putra M."/>
            <person name="Sireger I.Z."/>
            <person name="Indrioko S."/>
            <person name="Kosugi Y."/>
            <person name="Izuno A."/>
            <person name="Isagi Y."/>
            <person name="Lee S.L."/>
            <person name="Shimizu K.K."/>
        </authorList>
    </citation>
    <scope>NUCLEOTIDE SEQUENCE [LARGE SCALE GENOMIC DNA]</scope>
    <source>
        <strain evidence="2">214</strain>
    </source>
</reference>